<gene>
    <name evidence="1" type="ORF">Tco_1070538</name>
</gene>
<protein>
    <submittedName>
        <fullName evidence="1">Uncharacterized protein</fullName>
    </submittedName>
</protein>
<sequence length="216" mass="25084">METVNRSDPNIQLIQTFPTRRTSPQHFETSLNAILVALFNSVLLGLAVDLDEVMRHADNIIYAFRTLRQRIQQRKYPANLEELWPYIGVPPEVVSDDLGVTVNLLQERLVENGMLFWPAPSNDAYILLGLQCTRAINAVNNEYEAVRVRHMTIPRIMLFEGVRQRLRDIFQIGNEYEVHTDFAGVRYGPLLTDLQWHEVLEQEEVMYKVNLLIIHN</sequence>
<dbReference type="EMBL" id="BQNB010019766">
    <property type="protein sequence ID" value="GJT88821.1"/>
    <property type="molecule type" value="Genomic_DNA"/>
</dbReference>
<organism evidence="1 2">
    <name type="scientific">Tanacetum coccineum</name>
    <dbReference type="NCBI Taxonomy" id="301880"/>
    <lineage>
        <taxon>Eukaryota</taxon>
        <taxon>Viridiplantae</taxon>
        <taxon>Streptophyta</taxon>
        <taxon>Embryophyta</taxon>
        <taxon>Tracheophyta</taxon>
        <taxon>Spermatophyta</taxon>
        <taxon>Magnoliopsida</taxon>
        <taxon>eudicotyledons</taxon>
        <taxon>Gunneridae</taxon>
        <taxon>Pentapetalae</taxon>
        <taxon>asterids</taxon>
        <taxon>campanulids</taxon>
        <taxon>Asterales</taxon>
        <taxon>Asteraceae</taxon>
        <taxon>Asteroideae</taxon>
        <taxon>Anthemideae</taxon>
        <taxon>Anthemidinae</taxon>
        <taxon>Tanacetum</taxon>
    </lineage>
</organism>
<comment type="caution">
    <text evidence="1">The sequence shown here is derived from an EMBL/GenBank/DDBJ whole genome shotgun (WGS) entry which is preliminary data.</text>
</comment>
<accession>A0ABQ5HLN4</accession>
<keyword evidence="2" id="KW-1185">Reference proteome</keyword>
<name>A0ABQ5HLN4_9ASTR</name>
<reference evidence="1" key="1">
    <citation type="journal article" date="2022" name="Int. J. Mol. Sci.">
        <title>Draft Genome of Tanacetum Coccineum: Genomic Comparison of Closely Related Tanacetum-Family Plants.</title>
        <authorList>
            <person name="Yamashiro T."/>
            <person name="Shiraishi A."/>
            <person name="Nakayama K."/>
            <person name="Satake H."/>
        </authorList>
    </citation>
    <scope>NUCLEOTIDE SEQUENCE</scope>
</reference>
<evidence type="ECO:0000313" key="2">
    <source>
        <dbReference type="Proteomes" id="UP001151760"/>
    </source>
</evidence>
<evidence type="ECO:0000313" key="1">
    <source>
        <dbReference type="EMBL" id="GJT88821.1"/>
    </source>
</evidence>
<dbReference type="Proteomes" id="UP001151760">
    <property type="component" value="Unassembled WGS sequence"/>
</dbReference>
<proteinExistence type="predicted"/>
<reference evidence="1" key="2">
    <citation type="submission" date="2022-01" db="EMBL/GenBank/DDBJ databases">
        <authorList>
            <person name="Yamashiro T."/>
            <person name="Shiraishi A."/>
            <person name="Satake H."/>
            <person name="Nakayama K."/>
        </authorList>
    </citation>
    <scope>NUCLEOTIDE SEQUENCE</scope>
</reference>